<organism evidence="13 14">
    <name type="scientific">Dimargaris verticillata</name>
    <dbReference type="NCBI Taxonomy" id="2761393"/>
    <lineage>
        <taxon>Eukaryota</taxon>
        <taxon>Fungi</taxon>
        <taxon>Fungi incertae sedis</taxon>
        <taxon>Zoopagomycota</taxon>
        <taxon>Kickxellomycotina</taxon>
        <taxon>Dimargaritomycetes</taxon>
        <taxon>Dimargaritales</taxon>
        <taxon>Dimargaritaceae</taxon>
        <taxon>Dimargaris</taxon>
    </lineage>
</organism>
<evidence type="ECO:0000256" key="7">
    <source>
        <dbReference type="ARBA" id="ARBA00023209"/>
    </source>
</evidence>
<reference evidence="13" key="1">
    <citation type="submission" date="2022-07" db="EMBL/GenBank/DDBJ databases">
        <title>Phylogenomic reconstructions and comparative analyses of Kickxellomycotina fungi.</title>
        <authorList>
            <person name="Reynolds N.K."/>
            <person name="Stajich J.E."/>
            <person name="Barry K."/>
            <person name="Grigoriev I.V."/>
            <person name="Crous P."/>
            <person name="Smith M.E."/>
        </authorList>
    </citation>
    <scope>NUCLEOTIDE SEQUENCE</scope>
    <source>
        <strain evidence="13">RSA 567</strain>
    </source>
</reference>
<evidence type="ECO:0000256" key="3">
    <source>
        <dbReference type="ARBA" id="ARBA00022516"/>
    </source>
</evidence>
<evidence type="ECO:0000256" key="5">
    <source>
        <dbReference type="ARBA" id="ARBA00022695"/>
    </source>
</evidence>
<dbReference type="PANTHER" id="PTHR10739:SF13">
    <property type="entry name" value="CHOLINE-PHOSPHATE CYTIDYLYLTRANSFERASE"/>
    <property type="match status" value="1"/>
</dbReference>
<name>A0A9W8B3U4_9FUNG</name>
<feature type="compositionally biased region" description="Low complexity" evidence="11">
    <location>
        <begin position="1"/>
        <end position="19"/>
    </location>
</feature>
<feature type="region of interest" description="Disordered" evidence="11">
    <location>
        <begin position="306"/>
        <end position="339"/>
    </location>
</feature>
<dbReference type="GO" id="GO:0031210">
    <property type="term" value="F:phosphatidylcholine binding"/>
    <property type="evidence" value="ECO:0007669"/>
    <property type="project" value="TreeGrafter"/>
</dbReference>
<dbReference type="Pfam" id="PF01467">
    <property type="entry name" value="CTP_transf_like"/>
    <property type="match status" value="1"/>
</dbReference>
<feature type="domain" description="Cytidyltransferase-like" evidence="12">
    <location>
        <begin position="66"/>
        <end position="194"/>
    </location>
</feature>
<evidence type="ECO:0000256" key="10">
    <source>
        <dbReference type="ARBA" id="ARBA00026101"/>
    </source>
</evidence>
<dbReference type="GO" id="GO:0005635">
    <property type="term" value="C:nuclear envelope"/>
    <property type="evidence" value="ECO:0007669"/>
    <property type="project" value="TreeGrafter"/>
</dbReference>
<comment type="caution">
    <text evidence="13">The sequence shown here is derived from an EMBL/GenBank/DDBJ whole genome shotgun (WGS) entry which is preliminary data.</text>
</comment>
<dbReference type="InterPro" id="IPR014729">
    <property type="entry name" value="Rossmann-like_a/b/a_fold"/>
</dbReference>
<dbReference type="AlphaFoldDB" id="A0A9W8B3U4"/>
<keyword evidence="6" id="KW-0443">Lipid metabolism</keyword>
<proteinExistence type="inferred from homology"/>
<dbReference type="Proteomes" id="UP001151582">
    <property type="component" value="Unassembled WGS sequence"/>
</dbReference>
<dbReference type="EMBL" id="JANBQB010000092">
    <property type="protein sequence ID" value="KAJ1982380.1"/>
    <property type="molecule type" value="Genomic_DNA"/>
</dbReference>
<dbReference type="InterPro" id="IPR045049">
    <property type="entry name" value="Pcy1-like"/>
</dbReference>
<dbReference type="Gene3D" id="3.40.50.620">
    <property type="entry name" value="HUPs"/>
    <property type="match status" value="1"/>
</dbReference>
<dbReference type="SUPFAM" id="SSF52374">
    <property type="entry name" value="Nucleotidylyl transferase"/>
    <property type="match status" value="1"/>
</dbReference>
<comment type="pathway">
    <text evidence="1">Lipid metabolism.</text>
</comment>
<comment type="pathway">
    <text evidence="9">Phospholipid metabolism; phosphatidylcholine biosynthesis; phosphatidylcholine from phosphocholine: step 1/2.</text>
</comment>
<keyword evidence="8" id="KW-1208">Phospholipid metabolism</keyword>
<dbReference type="InterPro" id="IPR041723">
    <property type="entry name" value="CCT"/>
</dbReference>
<evidence type="ECO:0000256" key="9">
    <source>
        <dbReference type="ARBA" id="ARBA00025706"/>
    </source>
</evidence>
<evidence type="ECO:0000313" key="14">
    <source>
        <dbReference type="Proteomes" id="UP001151582"/>
    </source>
</evidence>
<dbReference type="PANTHER" id="PTHR10739">
    <property type="entry name" value="CYTIDYLYLTRANSFERASE"/>
    <property type="match status" value="1"/>
</dbReference>
<feature type="region of interest" description="Disordered" evidence="11">
    <location>
        <begin position="1"/>
        <end position="57"/>
    </location>
</feature>
<dbReference type="OrthoDB" id="17102at2759"/>
<protein>
    <recommendedName>
        <fullName evidence="10">choline-phosphate cytidylyltransferase</fullName>
        <ecNumber evidence="10">2.7.7.15</ecNumber>
    </recommendedName>
</protein>
<evidence type="ECO:0000256" key="1">
    <source>
        <dbReference type="ARBA" id="ARBA00005189"/>
    </source>
</evidence>
<evidence type="ECO:0000313" key="13">
    <source>
        <dbReference type="EMBL" id="KAJ1982380.1"/>
    </source>
</evidence>
<evidence type="ECO:0000256" key="6">
    <source>
        <dbReference type="ARBA" id="ARBA00023098"/>
    </source>
</evidence>
<keyword evidence="3" id="KW-0444">Lipid biosynthesis</keyword>
<dbReference type="FunFam" id="3.40.50.620:FF:000016">
    <property type="entry name" value="Putative choline-phosphate cytidylyltransferase B"/>
    <property type="match status" value="1"/>
</dbReference>
<evidence type="ECO:0000256" key="2">
    <source>
        <dbReference type="ARBA" id="ARBA00010101"/>
    </source>
</evidence>
<feature type="compositionally biased region" description="Polar residues" evidence="11">
    <location>
        <begin position="306"/>
        <end position="327"/>
    </location>
</feature>
<gene>
    <name evidence="13" type="primary">PCT1</name>
    <name evidence="13" type="ORF">H4R34_001728</name>
</gene>
<dbReference type="CDD" id="cd02174">
    <property type="entry name" value="CCT"/>
    <property type="match status" value="1"/>
</dbReference>
<keyword evidence="7" id="KW-0594">Phospholipid biosynthesis</keyword>
<dbReference type="EC" id="2.7.7.15" evidence="10"/>
<evidence type="ECO:0000259" key="12">
    <source>
        <dbReference type="Pfam" id="PF01467"/>
    </source>
</evidence>
<dbReference type="GO" id="GO:0004105">
    <property type="term" value="F:choline-phosphate cytidylyltransferase activity"/>
    <property type="evidence" value="ECO:0007669"/>
    <property type="project" value="UniProtKB-EC"/>
</dbReference>
<keyword evidence="14" id="KW-1185">Reference proteome</keyword>
<comment type="similarity">
    <text evidence="2">Belongs to the cytidylyltransferase family.</text>
</comment>
<evidence type="ECO:0000256" key="11">
    <source>
        <dbReference type="SAM" id="MobiDB-lite"/>
    </source>
</evidence>
<sequence>MSVQSPQPQSPRSPASSASEVDYGPPPVAKLVTDPSAGPPNPNYDLPPHSDFRINPPPRDRPIRIYCDGIYDLFHFGHAKALEQAKRAFPNVHLIVGVCNDQVTHRRKGKTVLSDLERYEALRHCRWVDEIIENAPWIVTQEFLDEHRIDYVSHDDIPYQSVEGDDVYAFVKAQGRFLPTQRTEGISTSDLITRIVRDYDAYLRRNLERGVSRKDLNISFLKMQEIQVKKRARDISNSIRQNWSGTREELLAELDDLKYELNRTFNFWGDRRQEFIRGFIGLFNSDNMVKKFFNNNKSLTFISRSNSQTSLRDGQQSPLASDASGDNLSVGPGKRPASP</sequence>
<accession>A0A9W8B3U4</accession>
<dbReference type="InterPro" id="IPR004821">
    <property type="entry name" value="Cyt_trans-like"/>
</dbReference>
<evidence type="ECO:0000256" key="8">
    <source>
        <dbReference type="ARBA" id="ARBA00023264"/>
    </source>
</evidence>
<evidence type="ECO:0000256" key="4">
    <source>
        <dbReference type="ARBA" id="ARBA00022679"/>
    </source>
</evidence>
<keyword evidence="5 13" id="KW-0548">Nucleotidyltransferase</keyword>
<dbReference type="NCBIfam" id="TIGR00125">
    <property type="entry name" value="cyt_tran_rel"/>
    <property type="match status" value="1"/>
</dbReference>
<keyword evidence="4 13" id="KW-0808">Transferase</keyword>
<feature type="compositionally biased region" description="Basic and acidic residues" evidence="11">
    <location>
        <begin position="48"/>
        <end position="57"/>
    </location>
</feature>